<reference evidence="1" key="1">
    <citation type="submission" date="2021-06" db="EMBL/GenBank/DDBJ databases">
        <authorList>
            <person name="Kallberg Y."/>
            <person name="Tangrot J."/>
            <person name="Rosling A."/>
        </authorList>
    </citation>
    <scope>NUCLEOTIDE SEQUENCE</scope>
    <source>
        <strain evidence="1">MA461A</strain>
    </source>
</reference>
<comment type="caution">
    <text evidence="1">The sequence shown here is derived from an EMBL/GenBank/DDBJ whole genome shotgun (WGS) entry which is preliminary data.</text>
</comment>
<feature type="non-terminal residue" evidence="1">
    <location>
        <position position="1"/>
    </location>
</feature>
<name>A0ACA9NCA0_9GLOM</name>
<organism evidence="1 2">
    <name type="scientific">Racocetra persica</name>
    <dbReference type="NCBI Taxonomy" id="160502"/>
    <lineage>
        <taxon>Eukaryota</taxon>
        <taxon>Fungi</taxon>
        <taxon>Fungi incertae sedis</taxon>
        <taxon>Mucoromycota</taxon>
        <taxon>Glomeromycotina</taxon>
        <taxon>Glomeromycetes</taxon>
        <taxon>Diversisporales</taxon>
        <taxon>Gigasporaceae</taxon>
        <taxon>Racocetra</taxon>
    </lineage>
</organism>
<accession>A0ACA9NCA0</accession>
<sequence length="235" mass="25558">LANQNNMIRLDTLSLTWTIFSTETMAPIGVESYSAILLNNSSILYIGGQSDSINGFLYASLDKSTSGDIPSPRSDHGAVYTQILILYGYPDSSIMALDILKFEWSRPTISSGDPNIILRRFTSILIGAYVFIAFGASGSGWGMNSTNKVFLLDVSQKDNYKWVASYDPAKPFQPVQSSMTSASINIGAIIGGTFGGIAMLIILSTAAVLIIKKYGRTSHSFIITQTTFLYTSQRD</sequence>
<proteinExistence type="predicted"/>
<evidence type="ECO:0000313" key="1">
    <source>
        <dbReference type="EMBL" id="CAG8648574.1"/>
    </source>
</evidence>
<protein>
    <submittedName>
        <fullName evidence="1">11315_t:CDS:1</fullName>
    </submittedName>
</protein>
<dbReference type="Proteomes" id="UP000789920">
    <property type="component" value="Unassembled WGS sequence"/>
</dbReference>
<evidence type="ECO:0000313" key="2">
    <source>
        <dbReference type="Proteomes" id="UP000789920"/>
    </source>
</evidence>
<keyword evidence="2" id="KW-1185">Reference proteome</keyword>
<dbReference type="EMBL" id="CAJVQC010013474">
    <property type="protein sequence ID" value="CAG8648574.1"/>
    <property type="molecule type" value="Genomic_DNA"/>
</dbReference>
<gene>
    <name evidence="1" type="ORF">RPERSI_LOCUS7775</name>
</gene>